<sequence length="133" mass="14887">MEAELTKAQVLDLRARERTLDGAYWRTSMGLVGASLVAIKLFNQELKYIAVCFVTFGLSMFGIDMFRRHSLKNFRYDPKLINRPSGNRIGDSAAASEAPFLGHFLTSGTFVLLAGLSAIFSYSSIIYIIWSHQ</sequence>
<name>A0ACC2T924_9FUNG</name>
<dbReference type="Proteomes" id="UP001165960">
    <property type="component" value="Unassembled WGS sequence"/>
</dbReference>
<keyword evidence="2" id="KW-1185">Reference proteome</keyword>
<protein>
    <submittedName>
        <fullName evidence="1">Uncharacterized protein</fullName>
    </submittedName>
</protein>
<gene>
    <name evidence="1" type="ORF">DSO57_1000735</name>
</gene>
<reference evidence="1" key="1">
    <citation type="submission" date="2022-04" db="EMBL/GenBank/DDBJ databases">
        <title>Genome of the entomopathogenic fungus Entomophthora muscae.</title>
        <authorList>
            <person name="Elya C."/>
            <person name="Lovett B.R."/>
            <person name="Lee E."/>
            <person name="Macias A.M."/>
            <person name="Hajek A.E."/>
            <person name="De Bivort B.L."/>
            <person name="Kasson M.T."/>
            <person name="De Fine Licht H.H."/>
            <person name="Stajich J.E."/>
        </authorList>
    </citation>
    <scope>NUCLEOTIDE SEQUENCE</scope>
    <source>
        <strain evidence="1">Berkeley</strain>
    </source>
</reference>
<dbReference type="EMBL" id="QTSX02003552">
    <property type="protein sequence ID" value="KAJ9071056.1"/>
    <property type="molecule type" value="Genomic_DNA"/>
</dbReference>
<accession>A0ACC2T924</accession>
<evidence type="ECO:0000313" key="1">
    <source>
        <dbReference type="EMBL" id="KAJ9071056.1"/>
    </source>
</evidence>
<comment type="caution">
    <text evidence="1">The sequence shown here is derived from an EMBL/GenBank/DDBJ whole genome shotgun (WGS) entry which is preliminary data.</text>
</comment>
<evidence type="ECO:0000313" key="2">
    <source>
        <dbReference type="Proteomes" id="UP001165960"/>
    </source>
</evidence>
<organism evidence="1 2">
    <name type="scientific">Entomophthora muscae</name>
    <dbReference type="NCBI Taxonomy" id="34485"/>
    <lineage>
        <taxon>Eukaryota</taxon>
        <taxon>Fungi</taxon>
        <taxon>Fungi incertae sedis</taxon>
        <taxon>Zoopagomycota</taxon>
        <taxon>Entomophthoromycotina</taxon>
        <taxon>Entomophthoromycetes</taxon>
        <taxon>Entomophthorales</taxon>
        <taxon>Entomophthoraceae</taxon>
        <taxon>Entomophthora</taxon>
    </lineage>
</organism>
<proteinExistence type="predicted"/>